<organism evidence="1 2">
    <name type="scientific">Potamilus streckersoni</name>
    <dbReference type="NCBI Taxonomy" id="2493646"/>
    <lineage>
        <taxon>Eukaryota</taxon>
        <taxon>Metazoa</taxon>
        <taxon>Spiralia</taxon>
        <taxon>Lophotrochozoa</taxon>
        <taxon>Mollusca</taxon>
        <taxon>Bivalvia</taxon>
        <taxon>Autobranchia</taxon>
        <taxon>Heteroconchia</taxon>
        <taxon>Palaeoheterodonta</taxon>
        <taxon>Unionida</taxon>
        <taxon>Unionoidea</taxon>
        <taxon>Unionidae</taxon>
        <taxon>Ambleminae</taxon>
        <taxon>Lampsilini</taxon>
        <taxon>Potamilus</taxon>
    </lineage>
</organism>
<gene>
    <name evidence="1" type="ORF">CHS0354_041067</name>
</gene>
<dbReference type="AlphaFoldDB" id="A0AAE0VU29"/>
<reference evidence="1" key="3">
    <citation type="submission" date="2023-05" db="EMBL/GenBank/DDBJ databases">
        <authorList>
            <person name="Smith C.H."/>
        </authorList>
    </citation>
    <scope>NUCLEOTIDE SEQUENCE</scope>
    <source>
        <strain evidence="1">CHS0354</strain>
        <tissue evidence="1">Mantle</tissue>
    </source>
</reference>
<dbReference type="EMBL" id="JAEAOA010002345">
    <property type="protein sequence ID" value="KAK3590041.1"/>
    <property type="molecule type" value="Genomic_DNA"/>
</dbReference>
<sequence length="86" mass="9699">MKLVKEHTTCDEYKWCEKGQCVNIFTGGEEIPDGCIIYARCQRENNQLVGDCCCQGSVTTDCCILGDLQSLCSMEIPCDYFGKRKE</sequence>
<reference evidence="1" key="1">
    <citation type="journal article" date="2021" name="Genome Biol. Evol.">
        <title>A High-Quality Reference Genome for a Parasitic Bivalve with Doubly Uniparental Inheritance (Bivalvia: Unionida).</title>
        <authorList>
            <person name="Smith C.H."/>
        </authorList>
    </citation>
    <scope>NUCLEOTIDE SEQUENCE</scope>
    <source>
        <strain evidence="1">CHS0354</strain>
    </source>
</reference>
<name>A0AAE0VU29_9BIVA</name>
<keyword evidence="2" id="KW-1185">Reference proteome</keyword>
<comment type="caution">
    <text evidence="1">The sequence shown here is derived from an EMBL/GenBank/DDBJ whole genome shotgun (WGS) entry which is preliminary data.</text>
</comment>
<reference evidence="1" key="2">
    <citation type="journal article" date="2021" name="Genome Biol. Evol.">
        <title>Developing a high-quality reference genome for a parasitic bivalve with doubly uniparental inheritance (Bivalvia: Unionida).</title>
        <authorList>
            <person name="Smith C.H."/>
        </authorList>
    </citation>
    <scope>NUCLEOTIDE SEQUENCE</scope>
    <source>
        <strain evidence="1">CHS0354</strain>
        <tissue evidence="1">Mantle</tissue>
    </source>
</reference>
<evidence type="ECO:0000313" key="1">
    <source>
        <dbReference type="EMBL" id="KAK3590041.1"/>
    </source>
</evidence>
<dbReference type="Proteomes" id="UP001195483">
    <property type="component" value="Unassembled WGS sequence"/>
</dbReference>
<protein>
    <submittedName>
        <fullName evidence="1">Uncharacterized protein</fullName>
    </submittedName>
</protein>
<evidence type="ECO:0000313" key="2">
    <source>
        <dbReference type="Proteomes" id="UP001195483"/>
    </source>
</evidence>
<accession>A0AAE0VU29</accession>
<proteinExistence type="predicted"/>